<dbReference type="RefSeq" id="WP_045808908.1">
    <property type="nucleotide sequence ID" value="NZ_LANX01000001.1"/>
</dbReference>
<evidence type="ECO:0000256" key="1">
    <source>
        <dbReference type="ARBA" id="ARBA00004496"/>
    </source>
</evidence>
<evidence type="ECO:0000256" key="11">
    <source>
        <dbReference type="ARBA" id="ARBA00031908"/>
    </source>
</evidence>
<dbReference type="Gene3D" id="3.90.650.10">
    <property type="entry name" value="PurM-like C-terminal domain"/>
    <property type="match status" value="1"/>
</dbReference>
<dbReference type="GO" id="GO:0005829">
    <property type="term" value="C:cytosol"/>
    <property type="evidence" value="ECO:0007669"/>
    <property type="project" value="TreeGrafter"/>
</dbReference>
<organism evidence="18 19">
    <name type="scientific">Candidatus Neoehrlichia procyonis str. RAC413</name>
    <dbReference type="NCBI Taxonomy" id="1359163"/>
    <lineage>
        <taxon>Bacteria</taxon>
        <taxon>Pseudomonadati</taxon>
        <taxon>Pseudomonadota</taxon>
        <taxon>Alphaproteobacteria</taxon>
        <taxon>Rickettsiales</taxon>
        <taxon>Anaplasmataceae</taxon>
        <taxon>Candidatus Neoehrlichia</taxon>
    </lineage>
</organism>
<feature type="domain" description="PurM-like N-terminal" evidence="16">
    <location>
        <begin position="58"/>
        <end position="162"/>
    </location>
</feature>
<keyword evidence="10 15" id="KW-0067">ATP-binding</keyword>
<name>A0A0F3NN66_9RICK</name>
<evidence type="ECO:0000256" key="4">
    <source>
        <dbReference type="ARBA" id="ARBA00013047"/>
    </source>
</evidence>
<evidence type="ECO:0000256" key="15">
    <source>
        <dbReference type="HAMAP-Rule" id="MF_00741"/>
    </source>
</evidence>
<evidence type="ECO:0000256" key="13">
    <source>
        <dbReference type="ARBA" id="ARBA00033093"/>
    </source>
</evidence>
<dbReference type="NCBIfam" id="TIGR00878">
    <property type="entry name" value="purM"/>
    <property type="match status" value="1"/>
</dbReference>
<comment type="pathway">
    <text evidence="2 15">Purine metabolism; IMP biosynthesis via de novo pathway; 5-amino-1-(5-phospho-D-ribosyl)imidazole from N(2)-formyl-N(1)-(5-phospho-D-ribosyl)glycinamide: step 2/2.</text>
</comment>
<dbReference type="Gene3D" id="3.30.1330.10">
    <property type="entry name" value="PurM-like, N-terminal domain"/>
    <property type="match status" value="1"/>
</dbReference>
<comment type="catalytic activity">
    <reaction evidence="14 15">
        <text>2-formamido-N(1)-(5-O-phospho-beta-D-ribosyl)acetamidine + ATP = 5-amino-1-(5-phospho-beta-D-ribosyl)imidazole + ADP + phosphate + H(+)</text>
        <dbReference type="Rhea" id="RHEA:23032"/>
        <dbReference type="ChEBI" id="CHEBI:15378"/>
        <dbReference type="ChEBI" id="CHEBI:30616"/>
        <dbReference type="ChEBI" id="CHEBI:43474"/>
        <dbReference type="ChEBI" id="CHEBI:137981"/>
        <dbReference type="ChEBI" id="CHEBI:147287"/>
        <dbReference type="ChEBI" id="CHEBI:456216"/>
        <dbReference type="EC" id="6.3.3.1"/>
    </reaction>
</comment>
<dbReference type="Pfam" id="PF00586">
    <property type="entry name" value="AIRS"/>
    <property type="match status" value="1"/>
</dbReference>
<dbReference type="InterPro" id="IPR036921">
    <property type="entry name" value="PurM-like_N_sf"/>
</dbReference>
<dbReference type="GO" id="GO:0004641">
    <property type="term" value="F:phosphoribosylformylglycinamidine cyclo-ligase activity"/>
    <property type="evidence" value="ECO:0007669"/>
    <property type="project" value="UniProtKB-UniRule"/>
</dbReference>
<comment type="similarity">
    <text evidence="3 15">Belongs to the AIR synthase family.</text>
</comment>
<keyword evidence="7 15" id="KW-0436">Ligase</keyword>
<keyword evidence="6 15" id="KW-0963">Cytoplasm</keyword>
<dbReference type="FunFam" id="3.90.650.10:FF:000011">
    <property type="entry name" value="Phosphoribosylformylglycinamidine cyclo-ligase"/>
    <property type="match status" value="1"/>
</dbReference>
<dbReference type="InterPro" id="IPR010918">
    <property type="entry name" value="PurM-like_C_dom"/>
</dbReference>
<dbReference type="InterPro" id="IPR004733">
    <property type="entry name" value="PurM_cligase"/>
</dbReference>
<evidence type="ECO:0000313" key="18">
    <source>
        <dbReference type="EMBL" id="KJV69122.1"/>
    </source>
</evidence>
<evidence type="ECO:0000256" key="10">
    <source>
        <dbReference type="ARBA" id="ARBA00022840"/>
    </source>
</evidence>
<dbReference type="PATRIC" id="fig|1359163.3.peg.488"/>
<evidence type="ECO:0000259" key="17">
    <source>
        <dbReference type="Pfam" id="PF02769"/>
    </source>
</evidence>
<feature type="domain" description="PurM-like C-terminal" evidence="17">
    <location>
        <begin position="177"/>
        <end position="335"/>
    </location>
</feature>
<evidence type="ECO:0000256" key="6">
    <source>
        <dbReference type="ARBA" id="ARBA00022490"/>
    </source>
</evidence>
<dbReference type="SUPFAM" id="SSF55326">
    <property type="entry name" value="PurM N-terminal domain-like"/>
    <property type="match status" value="1"/>
</dbReference>
<dbReference type="GO" id="GO:0005524">
    <property type="term" value="F:ATP binding"/>
    <property type="evidence" value="ECO:0007669"/>
    <property type="project" value="UniProtKB-KW"/>
</dbReference>
<evidence type="ECO:0000256" key="7">
    <source>
        <dbReference type="ARBA" id="ARBA00022598"/>
    </source>
</evidence>
<dbReference type="HAMAP" id="MF_00741">
    <property type="entry name" value="AIRS"/>
    <property type="match status" value="1"/>
</dbReference>
<comment type="subcellular location">
    <subcellularLocation>
        <location evidence="1 15">Cytoplasm</location>
    </subcellularLocation>
</comment>
<dbReference type="GO" id="GO:0006189">
    <property type="term" value="P:'de novo' IMP biosynthetic process"/>
    <property type="evidence" value="ECO:0007669"/>
    <property type="project" value="UniProtKB-UniRule"/>
</dbReference>
<evidence type="ECO:0000256" key="14">
    <source>
        <dbReference type="ARBA" id="ARBA00049057"/>
    </source>
</evidence>
<proteinExistence type="inferred from homology"/>
<dbReference type="EMBL" id="LANX01000001">
    <property type="protein sequence ID" value="KJV69122.1"/>
    <property type="molecule type" value="Genomic_DNA"/>
</dbReference>
<protein>
    <recommendedName>
        <fullName evidence="5 15">Phosphoribosylformylglycinamidine cyclo-ligase</fullName>
        <ecNumber evidence="4 15">6.3.3.1</ecNumber>
    </recommendedName>
    <alternativeName>
        <fullName evidence="12 15">AIR synthase</fullName>
    </alternativeName>
    <alternativeName>
        <fullName evidence="13 15">AIRS</fullName>
    </alternativeName>
    <alternativeName>
        <fullName evidence="11 15">Phosphoribosyl-aminoimidazole synthetase</fullName>
    </alternativeName>
</protein>
<sequence>MNTYQDSGVNIKNANMLVKNIKTIAKLTSRTEVISSIGSFGGIFDLSPIIKKYNAPVIVSSTDGVGTKLCIAQEVNNHHNIGIDLVAMCINDILSHGAEPLFFLDYFATGKLNNDIALQIINSIAQGCKESNVALIGGETAEMPGMYSTTKYDLAGFAVGIAEKEKILPIKNSINIEDVILGLPSSGVHSNGFSLIRKILQDLNINYNDKCPWGNKSWADVLLTPTYIYTKSILPVIHLIKGIAHITGGGFIENIPRILPENLAANIFLDSWEKPQIFKWIEKIGNISQKEMLSTFNYGIGMVIITSPENAVTLKNIFLNQGTPIYTIGNIIPHTSSEKVIFDRA</sequence>
<keyword evidence="19" id="KW-1185">Reference proteome</keyword>
<dbReference type="SUPFAM" id="SSF56042">
    <property type="entry name" value="PurM C-terminal domain-like"/>
    <property type="match status" value="1"/>
</dbReference>
<accession>A0A0F3NN66</accession>
<evidence type="ECO:0000313" key="19">
    <source>
        <dbReference type="Proteomes" id="UP000033562"/>
    </source>
</evidence>
<dbReference type="FunFam" id="3.30.1330.10:FF:000001">
    <property type="entry name" value="Phosphoribosylformylglycinamidine cyclo-ligase"/>
    <property type="match status" value="1"/>
</dbReference>
<evidence type="ECO:0000256" key="12">
    <source>
        <dbReference type="ARBA" id="ARBA00032931"/>
    </source>
</evidence>
<dbReference type="GO" id="GO:0004637">
    <property type="term" value="F:phosphoribosylamine-glycine ligase activity"/>
    <property type="evidence" value="ECO:0007669"/>
    <property type="project" value="TreeGrafter"/>
</dbReference>
<dbReference type="UniPathway" id="UPA00074">
    <property type="reaction ID" value="UER00129"/>
</dbReference>
<dbReference type="PANTHER" id="PTHR10520">
    <property type="entry name" value="TRIFUNCTIONAL PURINE BIOSYNTHETIC PROTEIN ADENOSINE-3-RELATED"/>
    <property type="match status" value="1"/>
</dbReference>
<keyword evidence="8 15" id="KW-0547">Nucleotide-binding</keyword>
<dbReference type="GO" id="GO:0046084">
    <property type="term" value="P:adenine biosynthetic process"/>
    <property type="evidence" value="ECO:0007669"/>
    <property type="project" value="TreeGrafter"/>
</dbReference>
<reference evidence="18 19" key="1">
    <citation type="submission" date="2015-02" db="EMBL/GenBank/DDBJ databases">
        <title>Genome Sequencing of Rickettsiales.</title>
        <authorList>
            <person name="Daugherty S.C."/>
            <person name="Su Q."/>
            <person name="Abolude K."/>
            <person name="Beier-Sexton M."/>
            <person name="Carlyon J.A."/>
            <person name="Carter R."/>
            <person name="Day N.P."/>
            <person name="Dumler S.J."/>
            <person name="Dyachenko V."/>
            <person name="Godinez A."/>
            <person name="Kurtti T.J."/>
            <person name="Lichay M."/>
            <person name="Mullins K.E."/>
            <person name="Ott S."/>
            <person name="Pappas-Brown V."/>
            <person name="Paris D.H."/>
            <person name="Patel P."/>
            <person name="Richards A.L."/>
            <person name="Sadzewicz L."/>
            <person name="Sears K."/>
            <person name="Seidman D."/>
            <person name="Sengamalay N."/>
            <person name="Stenos J."/>
            <person name="Tallon L.J."/>
            <person name="Vincent G."/>
            <person name="Fraser C.M."/>
            <person name="Munderloh U."/>
            <person name="Dunning-Hotopp J.C."/>
        </authorList>
    </citation>
    <scope>NUCLEOTIDE SEQUENCE [LARGE SCALE GENOMIC DNA]</scope>
    <source>
        <strain evidence="18 19">RAC413</strain>
    </source>
</reference>
<dbReference type="CDD" id="cd02196">
    <property type="entry name" value="PurM"/>
    <property type="match status" value="1"/>
</dbReference>
<evidence type="ECO:0000256" key="2">
    <source>
        <dbReference type="ARBA" id="ARBA00004686"/>
    </source>
</evidence>
<keyword evidence="9 15" id="KW-0658">Purine biosynthesis</keyword>
<dbReference type="AlphaFoldDB" id="A0A0F3NN66"/>
<evidence type="ECO:0000256" key="5">
    <source>
        <dbReference type="ARBA" id="ARBA00020367"/>
    </source>
</evidence>
<evidence type="ECO:0000259" key="16">
    <source>
        <dbReference type="Pfam" id="PF00586"/>
    </source>
</evidence>
<dbReference type="InterPro" id="IPR016188">
    <property type="entry name" value="PurM-like_N"/>
</dbReference>
<dbReference type="Pfam" id="PF02769">
    <property type="entry name" value="AIRS_C"/>
    <property type="match status" value="1"/>
</dbReference>
<evidence type="ECO:0000256" key="3">
    <source>
        <dbReference type="ARBA" id="ARBA00010280"/>
    </source>
</evidence>
<dbReference type="Proteomes" id="UP000033562">
    <property type="component" value="Unassembled WGS sequence"/>
</dbReference>
<evidence type="ECO:0000256" key="8">
    <source>
        <dbReference type="ARBA" id="ARBA00022741"/>
    </source>
</evidence>
<dbReference type="OrthoDB" id="9777881at2"/>
<gene>
    <name evidence="15 18" type="primary">purM</name>
    <name evidence="18" type="ORF">NLO413_0498</name>
</gene>
<evidence type="ECO:0000256" key="9">
    <source>
        <dbReference type="ARBA" id="ARBA00022755"/>
    </source>
</evidence>
<dbReference type="STRING" id="1359163.NLO413_0498"/>
<comment type="caution">
    <text evidence="18">The sequence shown here is derived from an EMBL/GenBank/DDBJ whole genome shotgun (WGS) entry which is preliminary data.</text>
</comment>
<dbReference type="InterPro" id="IPR036676">
    <property type="entry name" value="PurM-like_C_sf"/>
</dbReference>
<dbReference type="PANTHER" id="PTHR10520:SF12">
    <property type="entry name" value="TRIFUNCTIONAL PURINE BIOSYNTHETIC PROTEIN ADENOSINE-3"/>
    <property type="match status" value="1"/>
</dbReference>
<dbReference type="EC" id="6.3.3.1" evidence="4 15"/>